<evidence type="ECO:0000313" key="1">
    <source>
        <dbReference type="EMBL" id="KAG0251012.1"/>
    </source>
</evidence>
<organism evidence="1 2">
    <name type="scientific">Actinomortierella ambigua</name>
    <dbReference type="NCBI Taxonomy" id="1343610"/>
    <lineage>
        <taxon>Eukaryota</taxon>
        <taxon>Fungi</taxon>
        <taxon>Fungi incertae sedis</taxon>
        <taxon>Mucoromycota</taxon>
        <taxon>Mortierellomycotina</taxon>
        <taxon>Mortierellomycetes</taxon>
        <taxon>Mortierellales</taxon>
        <taxon>Mortierellaceae</taxon>
        <taxon>Actinomortierella</taxon>
    </lineage>
</organism>
<reference evidence="1" key="1">
    <citation type="journal article" date="2020" name="Fungal Divers.">
        <title>Resolving the Mortierellaceae phylogeny through synthesis of multi-gene phylogenetics and phylogenomics.</title>
        <authorList>
            <person name="Vandepol N."/>
            <person name="Liber J."/>
            <person name="Desiro A."/>
            <person name="Na H."/>
            <person name="Kennedy M."/>
            <person name="Barry K."/>
            <person name="Grigoriev I.V."/>
            <person name="Miller A.N."/>
            <person name="O'Donnell K."/>
            <person name="Stajich J.E."/>
            <person name="Bonito G."/>
        </authorList>
    </citation>
    <scope>NUCLEOTIDE SEQUENCE</scope>
    <source>
        <strain evidence="1">BC1065</strain>
    </source>
</reference>
<evidence type="ECO:0000313" key="2">
    <source>
        <dbReference type="Proteomes" id="UP000807716"/>
    </source>
</evidence>
<proteinExistence type="predicted"/>
<dbReference type="EMBL" id="JAAAJB010000799">
    <property type="protein sequence ID" value="KAG0251012.1"/>
    <property type="molecule type" value="Genomic_DNA"/>
</dbReference>
<dbReference type="AlphaFoldDB" id="A0A9P6TXQ2"/>
<keyword evidence="2" id="KW-1185">Reference proteome</keyword>
<protein>
    <submittedName>
        <fullName evidence="1">Uncharacterized protein</fullName>
    </submittedName>
</protein>
<comment type="caution">
    <text evidence="1">The sequence shown here is derived from an EMBL/GenBank/DDBJ whole genome shotgun (WGS) entry which is preliminary data.</text>
</comment>
<sequence>MEELLRINSTGVSQLPLECVDHIVQYVETPGELHGVMRANRVFFSTAARHLWYDPIGTAAKTRNPATSLHRLIRLIFAISPSEDKDVVKVRRLFEWVAGHSKPFRNEWISYHYNYVDVLREPFTCTTPPLLDYLSFIGIFDVFAFKDFHKVLADTICIMPFWKTPYPTGEEARDDGDCDEDDIWQEEPPTVEDLLNTVDLVENSLVTAACGHRLSSLKRISVHYNHLDQYLQRSPSSSSPTLLLSKLASIQEMAWDISAANETSALHTDFDAEVERILALVPHFLEQYRGLHTIEFKLKVATGSLTTMDWHPKELLKALPVLRAPRVIDESNLSRVLARWPDTDLSQVQQLQLMRDYDLLGKIDGVGEWLALLGDGETAYDQQAAEAAAAEYGDKDHPRCLYMLLLHLPSLRQLELATWNDAIFSSVAQAGWIPLRELTVRCSLKQVGQIMNDAAMAFGNTLEKLTILAGNPVIVDEELSCLHSLMMHPKKSRSVIRIGQNWRVPLLSHLVVTAPSLASLEIDPVFLANAVHLTHLELVANNAEKSPPEGWTTRAQLITLNAPFMRYLRLIGEPSYRFDQASLASMAPHLEYLELRDQSGITANGPDHRRWFWESLDFPQLRELRLEGRSVASYPWHKMVDCPKLESVSLGTGGSPDMVIPWMNVDAAAAKGGSSVKHLRLKGMWQLQIPTLESLLRDLCPQLTTLTLRRCRSVQCEDLLSLMTKHRQLLCIDTNWETESISDSLMLDLEQDGGNRGTRESAECRQRIIFSGATHFLSEELQEP</sequence>
<dbReference type="SUPFAM" id="SSF52058">
    <property type="entry name" value="L domain-like"/>
    <property type="match status" value="1"/>
</dbReference>
<dbReference type="InterPro" id="IPR032675">
    <property type="entry name" value="LRR_dom_sf"/>
</dbReference>
<name>A0A9P6TXQ2_9FUNG</name>
<dbReference type="Proteomes" id="UP000807716">
    <property type="component" value="Unassembled WGS sequence"/>
</dbReference>
<dbReference type="Gene3D" id="3.80.10.10">
    <property type="entry name" value="Ribonuclease Inhibitor"/>
    <property type="match status" value="1"/>
</dbReference>
<gene>
    <name evidence="1" type="ORF">DFQ27_009044</name>
</gene>
<accession>A0A9P6TXQ2</accession>